<evidence type="ECO:0000256" key="4">
    <source>
        <dbReference type="ARBA" id="ARBA00023163"/>
    </source>
</evidence>
<dbReference type="GO" id="GO:0003677">
    <property type="term" value="F:DNA binding"/>
    <property type="evidence" value="ECO:0007669"/>
    <property type="project" value="UniProtKB-KW"/>
</dbReference>
<dbReference type="GO" id="GO:0003700">
    <property type="term" value="F:DNA-binding transcription factor activity"/>
    <property type="evidence" value="ECO:0007669"/>
    <property type="project" value="InterPro"/>
</dbReference>
<dbReference type="PRINTS" id="PR00040">
    <property type="entry name" value="HTHMERR"/>
</dbReference>
<keyword evidence="4" id="KW-0804">Transcription</keyword>
<evidence type="ECO:0000313" key="7">
    <source>
        <dbReference type="Proteomes" id="UP000295444"/>
    </source>
</evidence>
<keyword evidence="3 6" id="KW-0238">DNA-binding</keyword>
<evidence type="ECO:0000256" key="3">
    <source>
        <dbReference type="ARBA" id="ARBA00023125"/>
    </source>
</evidence>
<dbReference type="RefSeq" id="WP_133850949.1">
    <property type="nucleotide sequence ID" value="NZ_SNXZ01000003.1"/>
</dbReference>
<dbReference type="PROSITE" id="PS50937">
    <property type="entry name" value="HTH_MERR_2"/>
    <property type="match status" value="1"/>
</dbReference>
<keyword evidence="1" id="KW-0678">Repressor</keyword>
<gene>
    <name evidence="6" type="ORF">EV186_103776</name>
</gene>
<dbReference type="AlphaFoldDB" id="A0A4R6SCI5"/>
<dbReference type="Pfam" id="PF13411">
    <property type="entry name" value="MerR_1"/>
    <property type="match status" value="1"/>
</dbReference>
<dbReference type="PANTHER" id="PTHR30204">
    <property type="entry name" value="REDOX-CYCLING DRUG-SENSING TRANSCRIPTIONAL ACTIVATOR SOXR"/>
    <property type="match status" value="1"/>
</dbReference>
<dbReference type="InterPro" id="IPR047057">
    <property type="entry name" value="MerR_fam"/>
</dbReference>
<dbReference type="PANTHER" id="PTHR30204:SF69">
    <property type="entry name" value="MERR-FAMILY TRANSCRIPTIONAL REGULATOR"/>
    <property type="match status" value="1"/>
</dbReference>
<evidence type="ECO:0000256" key="2">
    <source>
        <dbReference type="ARBA" id="ARBA00023015"/>
    </source>
</evidence>
<dbReference type="Proteomes" id="UP000295444">
    <property type="component" value="Unassembled WGS sequence"/>
</dbReference>
<organism evidence="6 7">
    <name type="scientific">Labedaea rhizosphaerae</name>
    <dbReference type="NCBI Taxonomy" id="598644"/>
    <lineage>
        <taxon>Bacteria</taxon>
        <taxon>Bacillati</taxon>
        <taxon>Actinomycetota</taxon>
        <taxon>Actinomycetes</taxon>
        <taxon>Pseudonocardiales</taxon>
        <taxon>Pseudonocardiaceae</taxon>
        <taxon>Labedaea</taxon>
    </lineage>
</organism>
<keyword evidence="2" id="KW-0805">Transcription regulation</keyword>
<dbReference type="SMART" id="SM00422">
    <property type="entry name" value="HTH_MERR"/>
    <property type="match status" value="1"/>
</dbReference>
<reference evidence="6 7" key="1">
    <citation type="submission" date="2019-03" db="EMBL/GenBank/DDBJ databases">
        <title>Genomic Encyclopedia of Type Strains, Phase IV (KMG-IV): sequencing the most valuable type-strain genomes for metagenomic binning, comparative biology and taxonomic classification.</title>
        <authorList>
            <person name="Goeker M."/>
        </authorList>
    </citation>
    <scope>NUCLEOTIDE SEQUENCE [LARGE SCALE GENOMIC DNA]</scope>
    <source>
        <strain evidence="6 7">DSM 45361</strain>
    </source>
</reference>
<keyword evidence="7" id="KW-1185">Reference proteome</keyword>
<dbReference type="Gene3D" id="1.10.1660.10">
    <property type="match status" value="1"/>
</dbReference>
<dbReference type="OrthoDB" id="9809391at2"/>
<accession>A0A4R6SCI5</accession>
<evidence type="ECO:0000259" key="5">
    <source>
        <dbReference type="PROSITE" id="PS50937"/>
    </source>
</evidence>
<proteinExistence type="predicted"/>
<dbReference type="InterPro" id="IPR009061">
    <property type="entry name" value="DNA-bd_dom_put_sf"/>
</dbReference>
<sequence>MRISELAERSGVPASTLRFYEAQGLLPAERTPAGYRVYDERDVERVAFIAAAKRLGLSLAQAGELLTTWDDGVCTHVKSDLRPRLAERLVEADRHAAESTAFAVSLRAALARLDTLPDRAGPCTEDCLARDVPVACSLGETELGDRVTRWRDLVADATRVELPGGVRLTVPVDRAAAIAELAVQEQRCCPFFDFRLHLDGASLHVDVLAPAEAAELVTDLFPPSRSDGEVPISPMP</sequence>
<evidence type="ECO:0000313" key="6">
    <source>
        <dbReference type="EMBL" id="TDP97799.1"/>
    </source>
</evidence>
<dbReference type="SUPFAM" id="SSF46955">
    <property type="entry name" value="Putative DNA-binding domain"/>
    <property type="match status" value="1"/>
</dbReference>
<protein>
    <submittedName>
        <fullName evidence="6">DNA-binding transcriptional MerR regulator</fullName>
    </submittedName>
</protein>
<comment type="caution">
    <text evidence="6">The sequence shown here is derived from an EMBL/GenBank/DDBJ whole genome shotgun (WGS) entry which is preliminary data.</text>
</comment>
<feature type="domain" description="HTH merR-type" evidence="5">
    <location>
        <begin position="1"/>
        <end position="68"/>
    </location>
</feature>
<dbReference type="EMBL" id="SNXZ01000003">
    <property type="protein sequence ID" value="TDP97799.1"/>
    <property type="molecule type" value="Genomic_DNA"/>
</dbReference>
<name>A0A4R6SCI5_LABRH</name>
<evidence type="ECO:0000256" key="1">
    <source>
        <dbReference type="ARBA" id="ARBA00022491"/>
    </source>
</evidence>
<dbReference type="InterPro" id="IPR000551">
    <property type="entry name" value="MerR-type_HTH_dom"/>
</dbReference>